<dbReference type="InterPro" id="IPR036291">
    <property type="entry name" value="NAD(P)-bd_dom_sf"/>
</dbReference>
<dbReference type="Pfam" id="PF13602">
    <property type="entry name" value="ADH_zinc_N_2"/>
    <property type="match status" value="1"/>
</dbReference>
<organism evidence="4 5">
    <name type="scientific">Beauveria bassiana</name>
    <name type="common">White muscardine disease fungus</name>
    <name type="synonym">Tritirachium shiotae</name>
    <dbReference type="NCBI Taxonomy" id="176275"/>
    <lineage>
        <taxon>Eukaryota</taxon>
        <taxon>Fungi</taxon>
        <taxon>Dikarya</taxon>
        <taxon>Ascomycota</taxon>
        <taxon>Pezizomycotina</taxon>
        <taxon>Sordariomycetes</taxon>
        <taxon>Hypocreomycetidae</taxon>
        <taxon>Hypocreales</taxon>
        <taxon>Cordycipitaceae</taxon>
        <taxon>Beauveria</taxon>
    </lineage>
</organism>
<sequence length="460" mass="48282">MTIPTPIQPALPPPEQGGGSSSSSNIRRHWVHVAAPKNEQWTTAMDGVDKLKLTSADLPTPRDGEVLVQIRAVSLNYRDIQVCQGAFNSYNTQARQQALVPCSDMCGVVVAHPSPSRSSSSSPSSSTTPRFPLGTRVLAIYLQSHLRGEPDEADLGSALGLPLPGVLARYRCFPAASLVAVPAYLSDAEASCLPLAAATAWTALNWLRPLSPSVGSTNQVKDGGGASKTTVLVQGTTAVALAGLQIAKAAGCRALLTAATDDFAKRAKEQLQADETINYQTHWAWEGDVLDATGGRGADVIFETGDGVRAAAGGSARTLRKSFKCVAFGGIINCIGSLTFGRSDNDDDDNSGGGGGGGGDDGKTPELHRLNVNALALARNVTIKGVLNGGRDRLEEALAFYEAHGIKPVVDKTYAFAEAKEAMAYVKQGKHFGKVVITVEDGTNAADDVDDGEEKKKRNE</sequence>
<protein>
    <submittedName>
        <fullName evidence="4">Zinc-type alcohol dehydrogenase-like protein</fullName>
    </submittedName>
</protein>
<dbReference type="AlphaFoldDB" id="A0A2N6NMR3"/>
<feature type="region of interest" description="Disordered" evidence="2">
    <location>
        <begin position="345"/>
        <end position="365"/>
    </location>
</feature>
<reference evidence="4 5" key="1">
    <citation type="journal article" date="2016" name="Appl. Microbiol. Biotechnol.">
        <title>Characterization of T-DNA insertion mutants with decreased virulence in the entomopathogenic fungus Beauveria bassiana JEF-007.</title>
        <authorList>
            <person name="Kim S."/>
            <person name="Lee S.J."/>
            <person name="Nai Y.S."/>
            <person name="Yu J.S."/>
            <person name="Lee M.R."/>
            <person name="Yang Y.T."/>
            <person name="Kim J.S."/>
        </authorList>
    </citation>
    <scope>NUCLEOTIDE SEQUENCE [LARGE SCALE GENOMIC DNA]</scope>
    <source>
        <strain evidence="4 5">JEF-007</strain>
    </source>
</reference>
<dbReference type="InterPro" id="IPR020843">
    <property type="entry name" value="ER"/>
</dbReference>
<feature type="compositionally biased region" description="Pro residues" evidence="2">
    <location>
        <begin position="1"/>
        <end position="15"/>
    </location>
</feature>
<dbReference type="InterPro" id="IPR052711">
    <property type="entry name" value="Zinc_ADH-like"/>
</dbReference>
<dbReference type="EMBL" id="MRVG01000005">
    <property type="protein sequence ID" value="PMB68563.1"/>
    <property type="molecule type" value="Genomic_DNA"/>
</dbReference>
<accession>A0A2N6NMR3</accession>
<evidence type="ECO:0000313" key="5">
    <source>
        <dbReference type="Proteomes" id="UP000235728"/>
    </source>
</evidence>
<evidence type="ECO:0000256" key="1">
    <source>
        <dbReference type="ARBA" id="ARBA00005179"/>
    </source>
</evidence>
<dbReference type="InterPro" id="IPR013154">
    <property type="entry name" value="ADH-like_N"/>
</dbReference>
<evidence type="ECO:0000313" key="4">
    <source>
        <dbReference type="EMBL" id="PMB68563.1"/>
    </source>
</evidence>
<evidence type="ECO:0000256" key="2">
    <source>
        <dbReference type="SAM" id="MobiDB-lite"/>
    </source>
</evidence>
<dbReference type="SUPFAM" id="SSF50129">
    <property type="entry name" value="GroES-like"/>
    <property type="match status" value="1"/>
</dbReference>
<dbReference type="Gene3D" id="3.90.180.10">
    <property type="entry name" value="Medium-chain alcohol dehydrogenases, catalytic domain"/>
    <property type="match status" value="1"/>
</dbReference>
<dbReference type="Gene3D" id="3.40.50.720">
    <property type="entry name" value="NAD(P)-binding Rossmann-like Domain"/>
    <property type="match status" value="1"/>
</dbReference>
<feature type="domain" description="Enoyl reductase (ER)" evidence="3">
    <location>
        <begin position="47"/>
        <end position="437"/>
    </location>
</feature>
<dbReference type="Proteomes" id="UP000235728">
    <property type="component" value="Unassembled WGS sequence"/>
</dbReference>
<gene>
    <name evidence="4" type="ORF">BM221_005143</name>
</gene>
<dbReference type="InterPro" id="IPR011032">
    <property type="entry name" value="GroES-like_sf"/>
</dbReference>
<feature type="region of interest" description="Disordered" evidence="2">
    <location>
        <begin position="1"/>
        <end position="24"/>
    </location>
</feature>
<dbReference type="SUPFAM" id="SSF51735">
    <property type="entry name" value="NAD(P)-binding Rossmann-fold domains"/>
    <property type="match status" value="1"/>
</dbReference>
<proteinExistence type="predicted"/>
<name>A0A2N6NMR3_BEABA</name>
<dbReference type="CDD" id="cd08276">
    <property type="entry name" value="MDR7"/>
    <property type="match status" value="1"/>
</dbReference>
<dbReference type="PANTHER" id="PTHR45033:SF1">
    <property type="entry name" value="OXIDOREDUCTASE (EUROFUNG)"/>
    <property type="match status" value="1"/>
</dbReference>
<dbReference type="Pfam" id="PF08240">
    <property type="entry name" value="ADH_N"/>
    <property type="match status" value="1"/>
</dbReference>
<evidence type="ECO:0000259" key="3">
    <source>
        <dbReference type="SMART" id="SM00829"/>
    </source>
</evidence>
<comment type="pathway">
    <text evidence="1">Secondary metabolite biosynthesis.</text>
</comment>
<dbReference type="SMART" id="SM00829">
    <property type="entry name" value="PKS_ER"/>
    <property type="match status" value="1"/>
</dbReference>
<comment type="caution">
    <text evidence="4">The sequence shown here is derived from an EMBL/GenBank/DDBJ whole genome shotgun (WGS) entry which is preliminary data.</text>
</comment>
<dbReference type="GO" id="GO:0016491">
    <property type="term" value="F:oxidoreductase activity"/>
    <property type="evidence" value="ECO:0007669"/>
    <property type="project" value="InterPro"/>
</dbReference>
<dbReference type="OMA" id="YTINYRT"/>
<dbReference type="PANTHER" id="PTHR45033">
    <property type="match status" value="1"/>
</dbReference>